<evidence type="ECO:0008006" key="4">
    <source>
        <dbReference type="Google" id="ProtNLM"/>
    </source>
</evidence>
<proteinExistence type="predicted"/>
<dbReference type="RefSeq" id="WP_209263575.1">
    <property type="nucleotide sequence ID" value="NZ_JAFFZN010000003.1"/>
</dbReference>
<name>A0ABS3WNP9_9ACTN</name>
<comment type="caution">
    <text evidence="2">The sequence shown here is derived from an EMBL/GenBank/DDBJ whole genome shotgun (WGS) entry which is preliminary data.</text>
</comment>
<organism evidence="2 3">
    <name type="scientific">Streptomyces spirodelae</name>
    <dbReference type="NCBI Taxonomy" id="2812904"/>
    <lineage>
        <taxon>Bacteria</taxon>
        <taxon>Bacillati</taxon>
        <taxon>Actinomycetota</taxon>
        <taxon>Actinomycetes</taxon>
        <taxon>Kitasatosporales</taxon>
        <taxon>Streptomycetaceae</taxon>
        <taxon>Streptomyces</taxon>
    </lineage>
</organism>
<evidence type="ECO:0000313" key="3">
    <source>
        <dbReference type="Proteomes" id="UP001518976"/>
    </source>
</evidence>
<gene>
    <name evidence="2" type="ORF">JW592_04580</name>
</gene>
<dbReference type="EMBL" id="JAFFZN010000003">
    <property type="protein sequence ID" value="MBO8184753.1"/>
    <property type="molecule type" value="Genomic_DNA"/>
</dbReference>
<dbReference type="PROSITE" id="PS50231">
    <property type="entry name" value="RICIN_B_LECTIN"/>
    <property type="match status" value="1"/>
</dbReference>
<dbReference type="Proteomes" id="UP001518976">
    <property type="component" value="Unassembled WGS sequence"/>
</dbReference>
<evidence type="ECO:0000313" key="2">
    <source>
        <dbReference type="EMBL" id="MBO8184753.1"/>
    </source>
</evidence>
<accession>A0ABS3WNP9</accession>
<reference evidence="2 3" key="1">
    <citation type="submission" date="2021-02" db="EMBL/GenBank/DDBJ databases">
        <title>Streptomyces spirodelae sp. nov., isolated from duckweed.</title>
        <authorList>
            <person name="Saimee Y."/>
            <person name="Duangmal K."/>
        </authorList>
    </citation>
    <scope>NUCLEOTIDE SEQUENCE [LARGE SCALE GENOMIC DNA]</scope>
    <source>
        <strain evidence="2 3">DW4-2</strain>
    </source>
</reference>
<keyword evidence="1" id="KW-0732">Signal</keyword>
<feature type="chain" id="PRO_5046976175" description="Ricin B lectin domain-containing protein" evidence="1">
    <location>
        <begin position="26"/>
        <end position="174"/>
    </location>
</feature>
<protein>
    <recommendedName>
        <fullName evidence="4">Ricin B lectin domain-containing protein</fullName>
    </recommendedName>
</protein>
<feature type="signal peptide" evidence="1">
    <location>
        <begin position="1"/>
        <end position="25"/>
    </location>
</feature>
<sequence length="174" mass="18468">MRSRVIAVMAATVAAAAALAQPAHAAPLLDGVYRFSALKDGKCLVWPKLSGHTGAVSLGACTDTASTSANWQVQQRPNGTMDVSLPGSNPRTCLRLTTDHKVMVSDNCADKYAEWTVSYGSAGPGSVVWADIEHTPGDRSQSWGKLVDSPDVIGRLVVKQAPIEPHYWALQQVG</sequence>
<keyword evidence="3" id="KW-1185">Reference proteome</keyword>
<evidence type="ECO:0000256" key="1">
    <source>
        <dbReference type="SAM" id="SignalP"/>
    </source>
</evidence>